<keyword evidence="6" id="KW-0326">Glycosidase</keyword>
<keyword evidence="9" id="KW-1185">Reference proteome</keyword>
<evidence type="ECO:0000256" key="3">
    <source>
        <dbReference type="ARBA" id="ARBA00012744"/>
    </source>
</evidence>
<dbReference type="Pfam" id="PF01915">
    <property type="entry name" value="Glyco_hydro_3_C"/>
    <property type="match status" value="1"/>
</dbReference>
<keyword evidence="5 8" id="KW-0378">Hydrolase</keyword>
<protein>
    <recommendedName>
        <fullName evidence="3">beta-glucosidase</fullName>
        <ecNumber evidence="3">3.2.1.21</ecNumber>
    </recommendedName>
</protein>
<dbReference type="STRING" id="261654.GA0070611_1208"/>
<evidence type="ECO:0000256" key="1">
    <source>
        <dbReference type="ARBA" id="ARBA00000448"/>
    </source>
</evidence>
<dbReference type="GO" id="GO:0009251">
    <property type="term" value="P:glucan catabolic process"/>
    <property type="evidence" value="ECO:0007669"/>
    <property type="project" value="TreeGrafter"/>
</dbReference>
<feature type="domain" description="Glycoside hydrolase family 3 C-terminal" evidence="7">
    <location>
        <begin position="33"/>
        <end position="234"/>
    </location>
</feature>
<dbReference type="AlphaFoldDB" id="A0A1A8Z902"/>
<keyword evidence="4" id="KW-0732">Signal</keyword>
<dbReference type="SUPFAM" id="SSF52279">
    <property type="entry name" value="Beta-D-glucan exohydrolase, C-terminal domain"/>
    <property type="match status" value="1"/>
</dbReference>
<dbReference type="PATRIC" id="fig|261654.4.peg.1225"/>
<organism evidence="8 9">
    <name type="scientific">Micromonospora auratinigra</name>
    <dbReference type="NCBI Taxonomy" id="261654"/>
    <lineage>
        <taxon>Bacteria</taxon>
        <taxon>Bacillati</taxon>
        <taxon>Actinomycetota</taxon>
        <taxon>Actinomycetes</taxon>
        <taxon>Micromonosporales</taxon>
        <taxon>Micromonosporaceae</taxon>
        <taxon>Micromonospora</taxon>
    </lineage>
</organism>
<evidence type="ECO:0000256" key="4">
    <source>
        <dbReference type="ARBA" id="ARBA00022729"/>
    </source>
</evidence>
<evidence type="ECO:0000256" key="6">
    <source>
        <dbReference type="ARBA" id="ARBA00023295"/>
    </source>
</evidence>
<dbReference type="EC" id="3.2.1.21" evidence="3"/>
<dbReference type="GO" id="GO:0008422">
    <property type="term" value="F:beta-glucosidase activity"/>
    <property type="evidence" value="ECO:0007669"/>
    <property type="project" value="UniProtKB-EC"/>
</dbReference>
<dbReference type="EMBL" id="LT594323">
    <property type="protein sequence ID" value="SBT40308.1"/>
    <property type="molecule type" value="Genomic_DNA"/>
</dbReference>
<dbReference type="RefSeq" id="WP_091658753.1">
    <property type="nucleotide sequence ID" value="NZ_LT594323.1"/>
</dbReference>
<gene>
    <name evidence="8" type="ORF">GA0070611_1208</name>
</gene>
<dbReference type="InterPro" id="IPR051915">
    <property type="entry name" value="Cellulose_Degrad_GH3"/>
</dbReference>
<evidence type="ECO:0000256" key="5">
    <source>
        <dbReference type="ARBA" id="ARBA00022801"/>
    </source>
</evidence>
<dbReference type="Gene3D" id="3.40.50.1700">
    <property type="entry name" value="Glycoside hydrolase family 3 C-terminal domain"/>
    <property type="match status" value="1"/>
</dbReference>
<evidence type="ECO:0000259" key="7">
    <source>
        <dbReference type="Pfam" id="PF01915"/>
    </source>
</evidence>
<reference evidence="9" key="1">
    <citation type="submission" date="2016-06" db="EMBL/GenBank/DDBJ databases">
        <authorList>
            <person name="Varghese N."/>
            <person name="Submissions Spin"/>
        </authorList>
    </citation>
    <scope>NUCLEOTIDE SEQUENCE [LARGE SCALE GENOMIC DNA]</scope>
    <source>
        <strain evidence="9">DSM 44815</strain>
    </source>
</reference>
<dbReference type="PANTHER" id="PTHR30620">
    <property type="entry name" value="PERIPLASMIC BETA-GLUCOSIDASE-RELATED"/>
    <property type="match status" value="1"/>
</dbReference>
<accession>A0A1A8Z902</accession>
<dbReference type="OrthoDB" id="3304319at2"/>
<comment type="similarity">
    <text evidence="2">Belongs to the glycosyl hydrolase 3 family.</text>
</comment>
<sequence>MRERPCADRSWTPTVGNAAHRDLARQAVRQSQVLLKNDAGVLPPARDNNKIFMAGKSADNIGNSSGGWTISWPGSSGPITPGTTILQGIRAAVGPSTTVTYHQRGTGVDRTYRAAIAVVGETPYAEGQGDRTGSMSLDRDDLRAIATLRSAGVPVIVVLVSGRPMDVAAELPGRHALLASWLPGTEGGGVADVLFGGYAPTGKLPMTWMNSAGQQPINAGDGQVPLFPQGYGLTW</sequence>
<evidence type="ECO:0000256" key="2">
    <source>
        <dbReference type="ARBA" id="ARBA00005336"/>
    </source>
</evidence>
<evidence type="ECO:0000313" key="9">
    <source>
        <dbReference type="Proteomes" id="UP000199385"/>
    </source>
</evidence>
<evidence type="ECO:0000313" key="8">
    <source>
        <dbReference type="EMBL" id="SBT40308.1"/>
    </source>
</evidence>
<dbReference type="InterPro" id="IPR002772">
    <property type="entry name" value="Glyco_hydro_3_C"/>
</dbReference>
<dbReference type="Proteomes" id="UP000199385">
    <property type="component" value="Chromosome I"/>
</dbReference>
<dbReference type="InterPro" id="IPR036881">
    <property type="entry name" value="Glyco_hydro_3_C_sf"/>
</dbReference>
<dbReference type="PANTHER" id="PTHR30620:SF16">
    <property type="entry name" value="LYSOSOMAL BETA GLUCOSIDASE"/>
    <property type="match status" value="1"/>
</dbReference>
<proteinExistence type="inferred from homology"/>
<name>A0A1A8Z902_9ACTN</name>
<comment type="catalytic activity">
    <reaction evidence="1">
        <text>Hydrolysis of terminal, non-reducing beta-D-glucosyl residues with release of beta-D-glucose.</text>
        <dbReference type="EC" id="3.2.1.21"/>
    </reaction>
</comment>